<dbReference type="RefSeq" id="XP_033443733.1">
    <property type="nucleotide sequence ID" value="XM_033594170.1"/>
</dbReference>
<keyword evidence="1" id="KW-0812">Transmembrane</keyword>
<evidence type="ECO:0008006" key="4">
    <source>
        <dbReference type="Google" id="ProtNLM"/>
    </source>
</evidence>
<dbReference type="GeneID" id="54351838"/>
<evidence type="ECO:0000313" key="2">
    <source>
        <dbReference type="EMBL" id="KAF1923480.1"/>
    </source>
</evidence>
<dbReference type="SUPFAM" id="SSF103473">
    <property type="entry name" value="MFS general substrate transporter"/>
    <property type="match status" value="1"/>
</dbReference>
<name>A0A6A5R8D5_9PLEO</name>
<evidence type="ECO:0000313" key="3">
    <source>
        <dbReference type="Proteomes" id="UP000800082"/>
    </source>
</evidence>
<dbReference type="AlphaFoldDB" id="A0A6A5R8D5"/>
<evidence type="ECO:0000256" key="1">
    <source>
        <dbReference type="SAM" id="Phobius"/>
    </source>
</evidence>
<feature type="transmembrane region" description="Helical" evidence="1">
    <location>
        <begin position="132"/>
        <end position="150"/>
    </location>
</feature>
<feature type="transmembrane region" description="Helical" evidence="1">
    <location>
        <begin position="106"/>
        <end position="126"/>
    </location>
</feature>
<reference evidence="2" key="1">
    <citation type="journal article" date="2020" name="Stud. Mycol.">
        <title>101 Dothideomycetes genomes: a test case for predicting lifestyles and emergence of pathogens.</title>
        <authorList>
            <person name="Haridas S."/>
            <person name="Albert R."/>
            <person name="Binder M."/>
            <person name="Bloem J."/>
            <person name="Labutti K."/>
            <person name="Salamov A."/>
            <person name="Andreopoulos B."/>
            <person name="Baker S."/>
            <person name="Barry K."/>
            <person name="Bills G."/>
            <person name="Bluhm B."/>
            <person name="Cannon C."/>
            <person name="Castanera R."/>
            <person name="Culley D."/>
            <person name="Daum C."/>
            <person name="Ezra D."/>
            <person name="Gonzalez J."/>
            <person name="Henrissat B."/>
            <person name="Kuo A."/>
            <person name="Liang C."/>
            <person name="Lipzen A."/>
            <person name="Lutzoni F."/>
            <person name="Magnuson J."/>
            <person name="Mondo S."/>
            <person name="Nolan M."/>
            <person name="Ohm R."/>
            <person name="Pangilinan J."/>
            <person name="Park H.-J."/>
            <person name="Ramirez L."/>
            <person name="Alfaro M."/>
            <person name="Sun H."/>
            <person name="Tritt A."/>
            <person name="Yoshinaga Y."/>
            <person name="Zwiers L.-H."/>
            <person name="Turgeon B."/>
            <person name="Goodwin S."/>
            <person name="Spatafora J."/>
            <person name="Crous P."/>
            <person name="Grigoriev I."/>
        </authorList>
    </citation>
    <scope>NUCLEOTIDE SEQUENCE</scope>
    <source>
        <strain evidence="2">CBS 183.55</strain>
    </source>
</reference>
<dbReference type="EMBL" id="ML979004">
    <property type="protein sequence ID" value="KAF1923480.1"/>
    <property type="molecule type" value="Genomic_DNA"/>
</dbReference>
<feature type="transmembrane region" description="Helical" evidence="1">
    <location>
        <begin position="38"/>
        <end position="59"/>
    </location>
</feature>
<dbReference type="Proteomes" id="UP000800082">
    <property type="component" value="Unassembled WGS sequence"/>
</dbReference>
<keyword evidence="1" id="KW-0472">Membrane</keyword>
<keyword evidence="1" id="KW-1133">Transmembrane helix</keyword>
<protein>
    <recommendedName>
        <fullName evidence="4">MFS general substrate transporter</fullName>
    </recommendedName>
</protein>
<organism evidence="2 3">
    <name type="scientific">Didymella exigua CBS 183.55</name>
    <dbReference type="NCBI Taxonomy" id="1150837"/>
    <lineage>
        <taxon>Eukaryota</taxon>
        <taxon>Fungi</taxon>
        <taxon>Dikarya</taxon>
        <taxon>Ascomycota</taxon>
        <taxon>Pezizomycotina</taxon>
        <taxon>Dothideomycetes</taxon>
        <taxon>Pleosporomycetidae</taxon>
        <taxon>Pleosporales</taxon>
        <taxon>Pleosporineae</taxon>
        <taxon>Didymellaceae</taxon>
        <taxon>Didymella</taxon>
    </lineage>
</organism>
<dbReference type="OrthoDB" id="196103at2759"/>
<dbReference type="InterPro" id="IPR036259">
    <property type="entry name" value="MFS_trans_sf"/>
</dbReference>
<feature type="transmembrane region" description="Helical" evidence="1">
    <location>
        <begin position="79"/>
        <end position="99"/>
    </location>
</feature>
<proteinExistence type="predicted"/>
<gene>
    <name evidence="2" type="ORF">M421DRAFT_425703</name>
</gene>
<sequence>MDALDTKKTDMVDAVNDGLEDLATGSLEETRSYTPRTFYRSVLFQMVLFGMLSLVGPAMSDAISNLGGGGLSKPWLGNLANSMSYACSFLSTIFGGPLINKIGIKWACLIAALSIPLDGSSYYVSARFGGDGYLLAASVIKGLASGFLYVGETTAMLTYPNPEDRRFYLSKNIRYVLDY</sequence>
<dbReference type="Gene3D" id="1.20.1250.20">
    <property type="entry name" value="MFS general substrate transporter like domains"/>
    <property type="match status" value="1"/>
</dbReference>
<keyword evidence="3" id="KW-1185">Reference proteome</keyword>
<accession>A0A6A5R8D5</accession>